<dbReference type="AlphaFoldDB" id="A0ABD2P7F0"/>
<sequence>QTAFVVSTVNDEGSVNDIDWEYGCIQIVDVIQTISSVNEEVQNRIIGNKSLHRPNLVLRIDSGMK</sequence>
<proteinExistence type="predicted"/>
<reference evidence="1 2" key="1">
    <citation type="journal article" date="2021" name="BMC Biol.">
        <title>Horizontally acquired antibacterial genes associated with adaptive radiation of ladybird beetles.</title>
        <authorList>
            <person name="Li H.S."/>
            <person name="Tang X.F."/>
            <person name="Huang Y.H."/>
            <person name="Xu Z.Y."/>
            <person name="Chen M.L."/>
            <person name="Du X.Y."/>
            <person name="Qiu B.Y."/>
            <person name="Chen P.T."/>
            <person name="Zhang W."/>
            <person name="Slipinski A."/>
            <person name="Escalona H.E."/>
            <person name="Waterhouse R.M."/>
            <person name="Zwick A."/>
            <person name="Pang H."/>
        </authorList>
    </citation>
    <scope>NUCLEOTIDE SEQUENCE [LARGE SCALE GENOMIC DNA]</scope>
    <source>
        <strain evidence="1">SYSU2018</strain>
    </source>
</reference>
<feature type="non-terminal residue" evidence="1">
    <location>
        <position position="1"/>
    </location>
</feature>
<keyword evidence="2" id="KW-1185">Reference proteome</keyword>
<evidence type="ECO:0000313" key="1">
    <source>
        <dbReference type="EMBL" id="KAL3286878.1"/>
    </source>
</evidence>
<dbReference type="Proteomes" id="UP001516400">
    <property type="component" value="Unassembled WGS sequence"/>
</dbReference>
<accession>A0ABD2P7F0</accession>
<name>A0ABD2P7F0_9CUCU</name>
<evidence type="ECO:0000313" key="2">
    <source>
        <dbReference type="Proteomes" id="UP001516400"/>
    </source>
</evidence>
<dbReference type="EMBL" id="JABFTP020000185">
    <property type="protein sequence ID" value="KAL3286878.1"/>
    <property type="molecule type" value="Genomic_DNA"/>
</dbReference>
<organism evidence="1 2">
    <name type="scientific">Cryptolaemus montrouzieri</name>
    <dbReference type="NCBI Taxonomy" id="559131"/>
    <lineage>
        <taxon>Eukaryota</taxon>
        <taxon>Metazoa</taxon>
        <taxon>Ecdysozoa</taxon>
        <taxon>Arthropoda</taxon>
        <taxon>Hexapoda</taxon>
        <taxon>Insecta</taxon>
        <taxon>Pterygota</taxon>
        <taxon>Neoptera</taxon>
        <taxon>Endopterygota</taxon>
        <taxon>Coleoptera</taxon>
        <taxon>Polyphaga</taxon>
        <taxon>Cucujiformia</taxon>
        <taxon>Coccinelloidea</taxon>
        <taxon>Coccinellidae</taxon>
        <taxon>Scymninae</taxon>
        <taxon>Scymnini</taxon>
        <taxon>Cryptolaemus</taxon>
    </lineage>
</organism>
<gene>
    <name evidence="1" type="ORF">HHI36_001366</name>
</gene>
<comment type="caution">
    <text evidence="1">The sequence shown here is derived from an EMBL/GenBank/DDBJ whole genome shotgun (WGS) entry which is preliminary data.</text>
</comment>
<protein>
    <submittedName>
        <fullName evidence="1">Uncharacterized protein</fullName>
    </submittedName>
</protein>